<keyword evidence="1" id="KW-0472">Membrane</keyword>
<accession>A0A1H4BHZ7</accession>
<proteinExistence type="predicted"/>
<organism evidence="3 4">
    <name type="scientific">Chitinophaga terrae</name>
    <name type="common">ex Kim and Jung 2007</name>
    <dbReference type="NCBI Taxonomy" id="408074"/>
    <lineage>
        <taxon>Bacteria</taxon>
        <taxon>Pseudomonadati</taxon>
        <taxon>Bacteroidota</taxon>
        <taxon>Chitinophagia</taxon>
        <taxon>Chitinophagales</taxon>
        <taxon>Chitinophagaceae</taxon>
        <taxon>Chitinophaga</taxon>
    </lineage>
</organism>
<gene>
    <name evidence="3" type="ORF">SAMN05660909_02074</name>
</gene>
<keyword evidence="4" id="KW-1185">Reference proteome</keyword>
<keyword evidence="1" id="KW-1133">Transmembrane helix</keyword>
<dbReference type="Pfam" id="PF18174">
    <property type="entry name" value="HU-CCDC81_bac_1"/>
    <property type="match status" value="1"/>
</dbReference>
<dbReference type="EMBL" id="FNRL01000008">
    <property type="protein sequence ID" value="SEA47727.1"/>
    <property type="molecule type" value="Genomic_DNA"/>
</dbReference>
<feature type="transmembrane region" description="Helical" evidence="1">
    <location>
        <begin position="181"/>
        <end position="201"/>
    </location>
</feature>
<dbReference type="RefSeq" id="WP_139170068.1">
    <property type="nucleotide sequence ID" value="NZ_BKAT01000011.1"/>
</dbReference>
<protein>
    <recommendedName>
        <fullName evidence="2">CCDC81-like prokaryotic HU domain-containing protein</fullName>
    </recommendedName>
</protein>
<evidence type="ECO:0000259" key="2">
    <source>
        <dbReference type="Pfam" id="PF18174"/>
    </source>
</evidence>
<evidence type="ECO:0000313" key="3">
    <source>
        <dbReference type="EMBL" id="SEA47727.1"/>
    </source>
</evidence>
<sequence length="312" mass="35151">MILLQYIQEVLFKQRVCVVPHLGTFMIQHFPAFYNTNTQTLTPPRDQIMFTQHWQDDGACVEWIALKENLVPAVAQRKLEKYIEELKEELKSATPLSIPGVGKLLGDFAGNVHFYPEELPAEFDSLDIAPIERESEKPFAPASSIDHTPPPTVDKTALEPIMTEEVENDLELVEEESGFKWWWAAVPAIIIIGGLAAWYYVTYQYKPVATTETTIEDTPAQQQVAAADTTAQTPADTVQAPARYLAVIKTFDDSAKAASYQAKQKAWGYPMVLYKRDSLYVTAIELLPDADTTHVLDSLRKHFLTPVHLDKQ</sequence>
<dbReference type="STRING" id="408074.SAMN05660909_02074"/>
<feature type="domain" description="CCDC81-like prokaryotic HU" evidence="2">
    <location>
        <begin position="3"/>
        <end position="54"/>
    </location>
</feature>
<dbReference type="AlphaFoldDB" id="A0A1H4BHZ7"/>
<dbReference type="OrthoDB" id="653949at2"/>
<reference evidence="4" key="1">
    <citation type="submission" date="2016-10" db="EMBL/GenBank/DDBJ databases">
        <authorList>
            <person name="Varghese N."/>
            <person name="Submissions S."/>
        </authorList>
    </citation>
    <scope>NUCLEOTIDE SEQUENCE [LARGE SCALE GENOMIC DNA]</scope>
    <source>
        <strain evidence="4">DSM 23920</strain>
    </source>
</reference>
<evidence type="ECO:0000313" key="4">
    <source>
        <dbReference type="Proteomes" id="UP000199656"/>
    </source>
</evidence>
<name>A0A1H4BHZ7_9BACT</name>
<dbReference type="InterPro" id="IPR040495">
    <property type="entry name" value="HU-CCDC81_bac_1"/>
</dbReference>
<evidence type="ECO:0000256" key="1">
    <source>
        <dbReference type="SAM" id="Phobius"/>
    </source>
</evidence>
<keyword evidence="1" id="KW-0812">Transmembrane</keyword>
<dbReference type="Proteomes" id="UP000199656">
    <property type="component" value="Unassembled WGS sequence"/>
</dbReference>